<evidence type="ECO:0000256" key="9">
    <source>
        <dbReference type="ARBA" id="ARBA00023251"/>
    </source>
</evidence>
<evidence type="ECO:0000256" key="4">
    <source>
        <dbReference type="ARBA" id="ARBA00015154"/>
    </source>
</evidence>
<accession>A0A1G2IH98</accession>
<sequence length="267" mass="30710">MDNKELVDRICQDIKKSKKYKSVYDKTMYRIVRDFSLKNNNQKIVEKKAKNLLHQIWGAFYATRPNFKKVLIRLETDIKSGKSAQESVLPILRLQSSVAERIPILSDFYKKIFEVTGVPNSVIDYACGLNPLTLFWMDLPASAKYQAFDIDQDQTDFLNEVFGILKVKNATVALGDVLCDQLEYADVVFLLKLLPCLEHQKKDAGMELLKKLSCKYIVVSFPVKSLGGKKAGMADFYRNHFKSMVEKEGWGIIEIWFDTELVFVIKK</sequence>
<dbReference type="Gene3D" id="3.40.50.150">
    <property type="entry name" value="Vaccinia Virus protein VP39"/>
    <property type="match status" value="1"/>
</dbReference>
<evidence type="ECO:0000313" key="13">
    <source>
        <dbReference type="Proteomes" id="UP000176774"/>
    </source>
</evidence>
<dbReference type="EMBL" id="MHPA01000010">
    <property type="protein sequence ID" value="OGZ73548.1"/>
    <property type="molecule type" value="Genomic_DNA"/>
</dbReference>
<comment type="catalytic activity">
    <reaction evidence="1">
        <text>guanosine(1405) in 16S rRNA + S-adenosyl-L-methionine = N(7)-methylguanosine(1405) in 16S rRNA + S-adenosyl-L-homocysteine</text>
        <dbReference type="Rhea" id="RHEA:42772"/>
        <dbReference type="Rhea" id="RHEA-COMP:10225"/>
        <dbReference type="Rhea" id="RHEA-COMP:10226"/>
        <dbReference type="ChEBI" id="CHEBI:57856"/>
        <dbReference type="ChEBI" id="CHEBI:59789"/>
        <dbReference type="ChEBI" id="CHEBI:74269"/>
        <dbReference type="ChEBI" id="CHEBI:74480"/>
        <dbReference type="EC" id="2.1.1.179"/>
    </reaction>
</comment>
<comment type="caution">
    <text evidence="12">The sequence shown here is derived from an EMBL/GenBank/DDBJ whole genome shotgun (WGS) entry which is preliminary data.</text>
</comment>
<dbReference type="InterPro" id="IPR025981">
    <property type="entry name" value="rRNA_MeTrfase"/>
</dbReference>
<feature type="binding site" evidence="11">
    <location>
        <begin position="176"/>
        <end position="177"/>
    </location>
    <ligand>
        <name>S-adenosyl-L-methionine</name>
        <dbReference type="ChEBI" id="CHEBI:59789"/>
    </ligand>
</feature>
<dbReference type="SUPFAM" id="SSF53335">
    <property type="entry name" value="S-adenosyl-L-methionine-dependent methyltransferases"/>
    <property type="match status" value="1"/>
</dbReference>
<dbReference type="STRING" id="1802214.A2908_00385"/>
<dbReference type="InterPro" id="IPR029063">
    <property type="entry name" value="SAM-dependent_MTases_sf"/>
</dbReference>
<dbReference type="Proteomes" id="UP000176774">
    <property type="component" value="Unassembled WGS sequence"/>
</dbReference>
<evidence type="ECO:0000256" key="3">
    <source>
        <dbReference type="ARBA" id="ARBA00012300"/>
    </source>
</evidence>
<evidence type="ECO:0000256" key="1">
    <source>
        <dbReference type="ARBA" id="ARBA00001643"/>
    </source>
</evidence>
<dbReference type="EC" id="2.1.1.179" evidence="3"/>
<evidence type="ECO:0000256" key="5">
    <source>
        <dbReference type="ARBA" id="ARBA00022552"/>
    </source>
</evidence>
<evidence type="ECO:0000256" key="8">
    <source>
        <dbReference type="ARBA" id="ARBA00022691"/>
    </source>
</evidence>
<protein>
    <recommendedName>
        <fullName evidence="4">16S rRNA (guanine(1405)-N(7))-methyltransferase</fullName>
        <ecNumber evidence="3">2.1.1.179</ecNumber>
    </recommendedName>
    <alternativeName>
        <fullName evidence="10">16S rRNA m7G1405 methyltransferase</fullName>
    </alternativeName>
</protein>
<evidence type="ECO:0000256" key="7">
    <source>
        <dbReference type="ARBA" id="ARBA00022679"/>
    </source>
</evidence>
<feature type="binding site" evidence="11">
    <location>
        <position position="200"/>
    </location>
    <ligand>
        <name>S-adenosyl-L-methionine</name>
        <dbReference type="ChEBI" id="CHEBI:59789"/>
    </ligand>
</feature>
<name>A0A1G2IH98_9BACT</name>
<evidence type="ECO:0000256" key="11">
    <source>
        <dbReference type="PIRSR" id="PIRSR015852-1"/>
    </source>
</evidence>
<evidence type="ECO:0000313" key="12">
    <source>
        <dbReference type="EMBL" id="OGZ73548.1"/>
    </source>
</evidence>
<keyword evidence="5" id="KW-0698">rRNA processing</keyword>
<dbReference type="GO" id="GO:0046677">
    <property type="term" value="P:response to antibiotic"/>
    <property type="evidence" value="ECO:0007669"/>
    <property type="project" value="UniProtKB-KW"/>
</dbReference>
<organism evidence="12 13">
    <name type="scientific">Candidatus Staskawiczbacteria bacterium RIFCSPLOWO2_01_FULL_38_12b</name>
    <dbReference type="NCBI Taxonomy" id="1802214"/>
    <lineage>
        <taxon>Bacteria</taxon>
        <taxon>Candidatus Staskawicziibacteriota</taxon>
    </lineage>
</organism>
<feature type="binding site" evidence="11">
    <location>
        <position position="126"/>
    </location>
    <ligand>
        <name>S-adenosyl-L-methionine</name>
        <dbReference type="ChEBI" id="CHEBI:59789"/>
    </ligand>
</feature>
<evidence type="ECO:0000256" key="2">
    <source>
        <dbReference type="ARBA" id="ARBA00005487"/>
    </source>
</evidence>
<keyword evidence="6" id="KW-0489">Methyltransferase</keyword>
<keyword evidence="7" id="KW-0808">Transferase</keyword>
<keyword evidence="9" id="KW-0046">Antibiotic resistance</keyword>
<dbReference type="PIRSF" id="PIRSF015852">
    <property type="entry name" value="RRNA_mtase_Grm"/>
    <property type="match status" value="1"/>
</dbReference>
<dbReference type="Gene3D" id="1.10.8.10">
    <property type="entry name" value="DNA helicase RuvA subunit, C-terminal domain"/>
    <property type="match status" value="1"/>
</dbReference>
<dbReference type="InterPro" id="IPR010769">
    <property type="entry name" value="rRNA_MeTrfase_GmN_bac"/>
</dbReference>
<evidence type="ECO:0000256" key="10">
    <source>
        <dbReference type="ARBA" id="ARBA00033062"/>
    </source>
</evidence>
<gene>
    <name evidence="12" type="ORF">A2908_00385</name>
</gene>
<dbReference type="Pfam" id="PF07091">
    <property type="entry name" value="FmrO"/>
    <property type="match status" value="1"/>
</dbReference>
<reference evidence="12 13" key="1">
    <citation type="journal article" date="2016" name="Nat. Commun.">
        <title>Thousands of microbial genomes shed light on interconnected biogeochemical processes in an aquifer system.</title>
        <authorList>
            <person name="Anantharaman K."/>
            <person name="Brown C.T."/>
            <person name="Hug L.A."/>
            <person name="Sharon I."/>
            <person name="Castelle C.J."/>
            <person name="Probst A.J."/>
            <person name="Thomas B.C."/>
            <person name="Singh A."/>
            <person name="Wilkins M.J."/>
            <person name="Karaoz U."/>
            <person name="Brodie E.L."/>
            <person name="Williams K.H."/>
            <person name="Hubbard S.S."/>
            <person name="Banfield J.F."/>
        </authorList>
    </citation>
    <scope>NUCLEOTIDE SEQUENCE [LARGE SCALE GENOMIC DNA]</scope>
</reference>
<comment type="similarity">
    <text evidence="2">Belongs to the methyltransferase superfamily. Aminoglycoside resistance family.</text>
</comment>
<feature type="binding site" evidence="11">
    <location>
        <position position="149"/>
    </location>
    <ligand>
        <name>S-adenosyl-L-methionine</name>
        <dbReference type="ChEBI" id="CHEBI:59789"/>
    </ligand>
</feature>
<dbReference type="GO" id="GO:0008649">
    <property type="term" value="F:rRNA methyltransferase activity"/>
    <property type="evidence" value="ECO:0007669"/>
    <property type="project" value="InterPro"/>
</dbReference>
<proteinExistence type="inferred from homology"/>
<evidence type="ECO:0000256" key="6">
    <source>
        <dbReference type="ARBA" id="ARBA00022603"/>
    </source>
</evidence>
<feature type="binding site" evidence="11">
    <location>
        <position position="191"/>
    </location>
    <ligand>
        <name>S-adenosyl-L-methionine</name>
        <dbReference type="ChEBI" id="CHEBI:59789"/>
    </ligand>
</feature>
<keyword evidence="8 11" id="KW-0949">S-adenosyl-L-methionine</keyword>
<dbReference type="AlphaFoldDB" id="A0A1G2IH98"/>